<evidence type="ECO:0000256" key="6">
    <source>
        <dbReference type="SAM" id="Phobius"/>
    </source>
</evidence>
<evidence type="ECO:0000313" key="7">
    <source>
        <dbReference type="EMBL" id="GAE33456.1"/>
    </source>
</evidence>
<dbReference type="RefSeq" id="WP_035661588.1">
    <property type="nucleotide sequence ID" value="NZ_BAUV01000002.1"/>
</dbReference>
<dbReference type="AlphaFoldDB" id="W4QN14"/>
<name>W4QN14_HALA3</name>
<evidence type="ECO:0000256" key="4">
    <source>
        <dbReference type="ARBA" id="ARBA00022989"/>
    </source>
</evidence>
<evidence type="ECO:0000256" key="5">
    <source>
        <dbReference type="ARBA" id="ARBA00023136"/>
    </source>
</evidence>
<feature type="transmembrane region" description="Helical" evidence="6">
    <location>
        <begin position="28"/>
        <end position="54"/>
    </location>
</feature>
<evidence type="ECO:0008006" key="9">
    <source>
        <dbReference type="Google" id="ProtNLM"/>
    </source>
</evidence>
<dbReference type="InterPro" id="IPR002794">
    <property type="entry name" value="DUF92_TMEM19"/>
</dbReference>
<feature type="transmembrane region" description="Helical" evidence="6">
    <location>
        <begin position="240"/>
        <end position="260"/>
    </location>
</feature>
<gene>
    <name evidence="7" type="ORF">JCM9157_459</name>
</gene>
<feature type="transmembrane region" description="Helical" evidence="6">
    <location>
        <begin position="179"/>
        <end position="200"/>
    </location>
</feature>
<keyword evidence="3 6" id="KW-0812">Transmembrane</keyword>
<reference evidence="7 8" key="1">
    <citation type="journal article" date="2014" name="Genome Announc.">
        <title>Draft Genome Sequences of Three Alkaliphilic Bacillus Strains, Bacillus wakoensis JCM 9140T, Bacillus akibai JCM 9157T, and Bacillus hemicellulosilyticus JCM 9152T.</title>
        <authorList>
            <person name="Yuki M."/>
            <person name="Oshima K."/>
            <person name="Suda W."/>
            <person name="Oshida Y."/>
            <person name="Kitamura K."/>
            <person name="Iida T."/>
            <person name="Hattori M."/>
            <person name="Ohkuma M."/>
        </authorList>
    </citation>
    <scope>NUCLEOTIDE SEQUENCE [LARGE SCALE GENOMIC DNA]</scope>
    <source>
        <strain evidence="7 8">JCM 9157</strain>
    </source>
</reference>
<dbReference type="Pfam" id="PF01940">
    <property type="entry name" value="DUF92"/>
    <property type="match status" value="1"/>
</dbReference>
<comment type="caution">
    <text evidence="7">The sequence shown here is derived from an EMBL/GenBank/DDBJ whole genome shotgun (WGS) entry which is preliminary data.</text>
</comment>
<evidence type="ECO:0000256" key="3">
    <source>
        <dbReference type="ARBA" id="ARBA00022692"/>
    </source>
</evidence>
<dbReference type="PANTHER" id="PTHR13353:SF5">
    <property type="entry name" value="TRANSMEMBRANE PROTEIN 19"/>
    <property type="match status" value="1"/>
</dbReference>
<keyword evidence="4 6" id="KW-1133">Transmembrane helix</keyword>
<dbReference type="OrthoDB" id="9808500at2"/>
<dbReference type="EMBL" id="BAUV01000002">
    <property type="protein sequence ID" value="GAE33456.1"/>
    <property type="molecule type" value="Genomic_DNA"/>
</dbReference>
<proteinExistence type="inferred from homology"/>
<evidence type="ECO:0000256" key="2">
    <source>
        <dbReference type="ARBA" id="ARBA00009012"/>
    </source>
</evidence>
<accession>W4QN14</accession>
<organism evidence="7 8">
    <name type="scientific">Halalkalibacter akibai (strain ATCC 43226 / DSM 21942 / CIP 109018 / JCM 9157 / 1139)</name>
    <name type="common">Bacillus akibai</name>
    <dbReference type="NCBI Taxonomy" id="1236973"/>
    <lineage>
        <taxon>Bacteria</taxon>
        <taxon>Bacillati</taxon>
        <taxon>Bacillota</taxon>
        <taxon>Bacilli</taxon>
        <taxon>Bacillales</taxon>
        <taxon>Bacillaceae</taxon>
        <taxon>Halalkalibacter</taxon>
    </lineage>
</organism>
<keyword evidence="8" id="KW-1185">Reference proteome</keyword>
<feature type="transmembrane region" description="Helical" evidence="6">
    <location>
        <begin position="148"/>
        <end position="173"/>
    </location>
</feature>
<sequence>MTLFLIFGVFLLALVAYFKKKLTFSGSVASIFVGSVIALGLDIFGLLLLAVFFFSSTALGSFYKKTGDDIVEKGQQRDAVQVLANGGVAAIFAFLYMFIPSPIIIYGFVGSLAAANSDTWASELGSFSKQRPFHILKRKRVEVGTSGAMSLLGTAAAFAGSFIIVVCAIFFWWGDYHNSHILLLILTFTGFVGHFIDSLVGAMWQVLFRCQTCLKETERKFHCGKLTVKIKGKYWINNDIVNLFCTISGALMAVVLGWLLL</sequence>
<feature type="transmembrane region" description="Helical" evidence="6">
    <location>
        <begin position="82"/>
        <end position="99"/>
    </location>
</feature>
<dbReference type="STRING" id="1236973.JCM9157_459"/>
<dbReference type="Proteomes" id="UP000018896">
    <property type="component" value="Unassembled WGS sequence"/>
</dbReference>
<dbReference type="PANTHER" id="PTHR13353">
    <property type="entry name" value="TRANSMEMBRANE PROTEIN 19"/>
    <property type="match status" value="1"/>
</dbReference>
<protein>
    <recommendedName>
        <fullName evidence="9">DUF92 domain-containing protein</fullName>
    </recommendedName>
</protein>
<dbReference type="eggNOG" id="COG1836">
    <property type="taxonomic scope" value="Bacteria"/>
</dbReference>
<evidence type="ECO:0000256" key="1">
    <source>
        <dbReference type="ARBA" id="ARBA00004141"/>
    </source>
</evidence>
<comment type="subcellular location">
    <subcellularLocation>
        <location evidence="1">Membrane</location>
        <topology evidence="1">Multi-pass membrane protein</topology>
    </subcellularLocation>
</comment>
<dbReference type="GO" id="GO:0016020">
    <property type="term" value="C:membrane"/>
    <property type="evidence" value="ECO:0007669"/>
    <property type="project" value="UniProtKB-SubCell"/>
</dbReference>
<comment type="similarity">
    <text evidence="2">Belongs to the TMEM19 family.</text>
</comment>
<keyword evidence="5 6" id="KW-0472">Membrane</keyword>
<evidence type="ECO:0000313" key="8">
    <source>
        <dbReference type="Proteomes" id="UP000018896"/>
    </source>
</evidence>